<dbReference type="Proteomes" id="UP000537131">
    <property type="component" value="Unassembled WGS sequence"/>
</dbReference>
<name>A0A7Y0EJB7_9CLOT</name>
<feature type="transmembrane region" description="Helical" evidence="12">
    <location>
        <begin position="107"/>
        <end position="126"/>
    </location>
</feature>
<keyword evidence="5 12" id="KW-0812">Transmembrane</keyword>
<feature type="domain" description="Peptidase M50" evidence="13">
    <location>
        <begin position="28"/>
        <end position="96"/>
    </location>
</feature>
<comment type="subcellular location">
    <subcellularLocation>
        <location evidence="2">Membrane</location>
        <topology evidence="2">Multi-pass membrane protein</topology>
    </subcellularLocation>
</comment>
<dbReference type="InterPro" id="IPR046342">
    <property type="entry name" value="CBS_dom_sf"/>
</dbReference>
<evidence type="ECO:0000256" key="2">
    <source>
        <dbReference type="ARBA" id="ARBA00004141"/>
    </source>
</evidence>
<feature type="transmembrane region" description="Helical" evidence="12">
    <location>
        <begin position="171"/>
        <end position="188"/>
    </location>
</feature>
<keyword evidence="4 14" id="KW-0645">Protease</keyword>
<dbReference type="PANTHER" id="PTHR39188">
    <property type="entry name" value="MEMBRANE-ASSOCIATED ZINC METALLOPROTEASE M50B"/>
    <property type="match status" value="1"/>
</dbReference>
<evidence type="ECO:0000256" key="1">
    <source>
        <dbReference type="ARBA" id="ARBA00001947"/>
    </source>
</evidence>
<keyword evidence="7" id="KW-0378">Hydrolase</keyword>
<feature type="domain" description="Peptidase M50" evidence="13">
    <location>
        <begin position="105"/>
        <end position="156"/>
    </location>
</feature>
<keyword evidence="9 12" id="KW-1133">Transmembrane helix</keyword>
<evidence type="ECO:0000256" key="10">
    <source>
        <dbReference type="ARBA" id="ARBA00023049"/>
    </source>
</evidence>
<keyword evidence="11 12" id="KW-0472">Membrane</keyword>
<reference evidence="14 15" key="2">
    <citation type="submission" date="2020-06" db="EMBL/GenBank/DDBJ databases">
        <title>Complete Genome Sequence of Clostridium muelleri sp. nov. P21T, an Acid-Alcohol Producing Acetogen Isolated from Old Hay.</title>
        <authorList>
            <person name="Duncan K.E."/>
            <person name="Tanner R.S."/>
        </authorList>
    </citation>
    <scope>NUCLEOTIDE SEQUENCE [LARGE SCALE GENOMIC DNA]</scope>
    <source>
        <strain evidence="14 15">P21</strain>
    </source>
</reference>
<dbReference type="GO" id="GO:0006508">
    <property type="term" value="P:proteolysis"/>
    <property type="evidence" value="ECO:0007669"/>
    <property type="project" value="UniProtKB-KW"/>
</dbReference>
<feature type="transmembrane region" description="Helical" evidence="12">
    <location>
        <begin position="75"/>
        <end position="95"/>
    </location>
</feature>
<evidence type="ECO:0000259" key="13">
    <source>
        <dbReference type="Pfam" id="PF02163"/>
    </source>
</evidence>
<keyword evidence="15" id="KW-1185">Reference proteome</keyword>
<proteinExistence type="inferred from homology"/>
<dbReference type="GO" id="GO:0046872">
    <property type="term" value="F:metal ion binding"/>
    <property type="evidence" value="ECO:0007669"/>
    <property type="project" value="UniProtKB-KW"/>
</dbReference>
<dbReference type="EMBL" id="JABBNI010000047">
    <property type="protein sequence ID" value="NMM64543.1"/>
    <property type="molecule type" value="Genomic_DNA"/>
</dbReference>
<dbReference type="PANTHER" id="PTHR39188:SF3">
    <property type="entry name" value="STAGE IV SPORULATION PROTEIN FB"/>
    <property type="match status" value="1"/>
</dbReference>
<dbReference type="InterPro" id="IPR008915">
    <property type="entry name" value="Peptidase_M50"/>
</dbReference>
<evidence type="ECO:0000256" key="3">
    <source>
        <dbReference type="ARBA" id="ARBA00007931"/>
    </source>
</evidence>
<dbReference type="GO" id="GO:0008237">
    <property type="term" value="F:metallopeptidase activity"/>
    <property type="evidence" value="ECO:0007669"/>
    <property type="project" value="UniProtKB-KW"/>
</dbReference>
<dbReference type="AlphaFoldDB" id="A0A7Y0EJB7"/>
<feature type="transmembrane region" description="Helical" evidence="12">
    <location>
        <begin position="45"/>
        <end position="63"/>
    </location>
</feature>
<dbReference type="Pfam" id="PF02163">
    <property type="entry name" value="Peptidase_M50"/>
    <property type="match status" value="2"/>
</dbReference>
<keyword evidence="6" id="KW-0479">Metal-binding</keyword>
<dbReference type="SUPFAM" id="SSF54631">
    <property type="entry name" value="CBS-domain pair"/>
    <property type="match status" value="1"/>
</dbReference>
<keyword evidence="10 14" id="KW-0482">Metalloprotease</keyword>
<keyword evidence="8" id="KW-0862">Zinc</keyword>
<gene>
    <name evidence="14" type="ORF">HBE96_18205</name>
</gene>
<feature type="transmembrane region" description="Helical" evidence="12">
    <location>
        <begin position="147"/>
        <end position="165"/>
    </location>
</feature>
<evidence type="ECO:0000256" key="7">
    <source>
        <dbReference type="ARBA" id="ARBA00022801"/>
    </source>
</evidence>
<feature type="transmembrane region" description="Helical" evidence="12">
    <location>
        <begin position="12"/>
        <end position="33"/>
    </location>
</feature>
<dbReference type="CDD" id="cd06161">
    <property type="entry name" value="S2P-M50_SpoIVFB"/>
    <property type="match status" value="1"/>
</dbReference>
<sequence>MIRVSKYFIPYILFLIIIGYKGKLMYAFFIVIIHESVHYLTAKHYKFTGFGVELIAFGASLKFKELDDATPREDLIISLSGPVSNLILAVIFYFINKQFNSNETYMLFAGNLAIGLFNLIPAFPLDGGRILRDILYFKHSYRKANKLMINISIVIGAFLMFIYILLFLKGINNFNIGIIGLFIIISSFKEKERISYIIMGDIIKKKYKFINKGYIENKNICVYYKKDLLGVMGLFDKNKYNMFTVLDNDMKVVDIIYEEDIIEGLKLYGNITLEEFMKIHE</sequence>
<comment type="cofactor">
    <cofactor evidence="1">
        <name>Zn(2+)</name>
        <dbReference type="ChEBI" id="CHEBI:29105"/>
    </cofactor>
</comment>
<evidence type="ECO:0000256" key="12">
    <source>
        <dbReference type="SAM" id="Phobius"/>
    </source>
</evidence>
<accession>A0A7Y0EJB7</accession>
<evidence type="ECO:0000256" key="8">
    <source>
        <dbReference type="ARBA" id="ARBA00022833"/>
    </source>
</evidence>
<evidence type="ECO:0000256" key="6">
    <source>
        <dbReference type="ARBA" id="ARBA00022723"/>
    </source>
</evidence>
<evidence type="ECO:0000256" key="11">
    <source>
        <dbReference type="ARBA" id="ARBA00023136"/>
    </source>
</evidence>
<evidence type="ECO:0000256" key="5">
    <source>
        <dbReference type="ARBA" id="ARBA00022692"/>
    </source>
</evidence>
<evidence type="ECO:0000313" key="14">
    <source>
        <dbReference type="EMBL" id="NMM64543.1"/>
    </source>
</evidence>
<organism evidence="14 15">
    <name type="scientific">Clostridium muellerianum</name>
    <dbReference type="NCBI Taxonomy" id="2716538"/>
    <lineage>
        <taxon>Bacteria</taxon>
        <taxon>Bacillati</taxon>
        <taxon>Bacillota</taxon>
        <taxon>Clostridia</taxon>
        <taxon>Eubacteriales</taxon>
        <taxon>Clostridiaceae</taxon>
        <taxon>Clostridium</taxon>
    </lineage>
</organism>
<comment type="caution">
    <text evidence="14">The sequence shown here is derived from an EMBL/GenBank/DDBJ whole genome shotgun (WGS) entry which is preliminary data.</text>
</comment>
<evidence type="ECO:0000313" key="15">
    <source>
        <dbReference type="Proteomes" id="UP000537131"/>
    </source>
</evidence>
<evidence type="ECO:0000256" key="4">
    <source>
        <dbReference type="ARBA" id="ARBA00022670"/>
    </source>
</evidence>
<dbReference type="RefSeq" id="WP_169299138.1">
    <property type="nucleotide sequence ID" value="NZ_JABBNI010000047.1"/>
</dbReference>
<reference evidence="14 15" key="1">
    <citation type="submission" date="2020-04" db="EMBL/GenBank/DDBJ databases">
        <authorList>
            <person name="Doyle D.A."/>
        </authorList>
    </citation>
    <scope>NUCLEOTIDE SEQUENCE [LARGE SCALE GENOMIC DNA]</scope>
    <source>
        <strain evidence="14 15">P21</strain>
    </source>
</reference>
<dbReference type="GO" id="GO:0016020">
    <property type="term" value="C:membrane"/>
    <property type="evidence" value="ECO:0007669"/>
    <property type="project" value="UniProtKB-SubCell"/>
</dbReference>
<evidence type="ECO:0000256" key="9">
    <source>
        <dbReference type="ARBA" id="ARBA00022989"/>
    </source>
</evidence>
<comment type="similarity">
    <text evidence="3">Belongs to the peptidase M50B family.</text>
</comment>
<protein>
    <submittedName>
        <fullName evidence="14">Metalloprotease</fullName>
    </submittedName>
</protein>